<gene>
    <name evidence="1" type="ORF">FA95DRAFT_1684904</name>
</gene>
<sequence length="186" mass="20245">MWMGTTTTSTVPQATEILRNIDTIARRAQPAARSHTALLSLAVPGRRVRVQCHREGGRGQCMTDMADNTRLPRDLDAARGGRDEQRSITNTLCSPHRLRCQICSASPALPKPRRLRVACSAKTVRPRCLRCTCRPSSRAISQGSSSRPRHCARQLVQGTVNQEVDAPSSALNPLTSSTDACPQCCA</sequence>
<accession>A0ACB8QZR7</accession>
<evidence type="ECO:0000313" key="2">
    <source>
        <dbReference type="Proteomes" id="UP000814033"/>
    </source>
</evidence>
<comment type="caution">
    <text evidence="1">The sequence shown here is derived from an EMBL/GenBank/DDBJ whole genome shotgun (WGS) entry which is preliminary data.</text>
</comment>
<name>A0ACB8QZR7_9AGAM</name>
<protein>
    <submittedName>
        <fullName evidence="1">Uncharacterized protein</fullName>
    </submittedName>
</protein>
<dbReference type="Proteomes" id="UP000814033">
    <property type="component" value="Unassembled WGS sequence"/>
</dbReference>
<keyword evidence="2" id="KW-1185">Reference proteome</keyword>
<reference evidence="1" key="1">
    <citation type="submission" date="2021-02" db="EMBL/GenBank/DDBJ databases">
        <authorList>
            <consortium name="DOE Joint Genome Institute"/>
            <person name="Ahrendt S."/>
            <person name="Looney B.P."/>
            <person name="Miyauchi S."/>
            <person name="Morin E."/>
            <person name="Drula E."/>
            <person name="Courty P.E."/>
            <person name="Chicoki N."/>
            <person name="Fauchery L."/>
            <person name="Kohler A."/>
            <person name="Kuo A."/>
            <person name="Labutti K."/>
            <person name="Pangilinan J."/>
            <person name="Lipzen A."/>
            <person name="Riley R."/>
            <person name="Andreopoulos W."/>
            <person name="He G."/>
            <person name="Johnson J."/>
            <person name="Barry K.W."/>
            <person name="Grigoriev I.V."/>
            <person name="Nagy L."/>
            <person name="Hibbett D."/>
            <person name="Henrissat B."/>
            <person name="Matheny P.B."/>
            <person name="Labbe J."/>
            <person name="Martin F."/>
        </authorList>
    </citation>
    <scope>NUCLEOTIDE SEQUENCE</scope>
    <source>
        <strain evidence="1">FP105234-sp</strain>
    </source>
</reference>
<proteinExistence type="predicted"/>
<dbReference type="EMBL" id="MU277060">
    <property type="protein sequence ID" value="KAI0037339.1"/>
    <property type="molecule type" value="Genomic_DNA"/>
</dbReference>
<evidence type="ECO:0000313" key="1">
    <source>
        <dbReference type="EMBL" id="KAI0037339.1"/>
    </source>
</evidence>
<feature type="non-terminal residue" evidence="1">
    <location>
        <position position="186"/>
    </location>
</feature>
<organism evidence="1 2">
    <name type="scientific">Auriscalpium vulgare</name>
    <dbReference type="NCBI Taxonomy" id="40419"/>
    <lineage>
        <taxon>Eukaryota</taxon>
        <taxon>Fungi</taxon>
        <taxon>Dikarya</taxon>
        <taxon>Basidiomycota</taxon>
        <taxon>Agaricomycotina</taxon>
        <taxon>Agaricomycetes</taxon>
        <taxon>Russulales</taxon>
        <taxon>Auriscalpiaceae</taxon>
        <taxon>Auriscalpium</taxon>
    </lineage>
</organism>
<reference evidence="1" key="2">
    <citation type="journal article" date="2022" name="New Phytol.">
        <title>Evolutionary transition to the ectomycorrhizal habit in the genomes of a hyperdiverse lineage of mushroom-forming fungi.</title>
        <authorList>
            <person name="Looney B."/>
            <person name="Miyauchi S."/>
            <person name="Morin E."/>
            <person name="Drula E."/>
            <person name="Courty P.E."/>
            <person name="Kohler A."/>
            <person name="Kuo A."/>
            <person name="LaButti K."/>
            <person name="Pangilinan J."/>
            <person name="Lipzen A."/>
            <person name="Riley R."/>
            <person name="Andreopoulos W."/>
            <person name="He G."/>
            <person name="Johnson J."/>
            <person name="Nolan M."/>
            <person name="Tritt A."/>
            <person name="Barry K.W."/>
            <person name="Grigoriev I.V."/>
            <person name="Nagy L.G."/>
            <person name="Hibbett D."/>
            <person name="Henrissat B."/>
            <person name="Matheny P.B."/>
            <person name="Labbe J."/>
            <person name="Martin F.M."/>
        </authorList>
    </citation>
    <scope>NUCLEOTIDE SEQUENCE</scope>
    <source>
        <strain evidence="1">FP105234-sp</strain>
    </source>
</reference>